<reference evidence="3 4" key="1">
    <citation type="submission" date="2023-04" db="EMBL/GenBank/DDBJ databases">
        <title>A long-awaited taxogenomic arrangement of the family Halomonadaceae.</title>
        <authorList>
            <person name="De La Haba R."/>
            <person name="Chuvochina M."/>
            <person name="Wittouck S."/>
            <person name="Arahal D.R."/>
            <person name="Sanchez-Porro C."/>
            <person name="Hugenholtz P."/>
            <person name="Ventosa A."/>
        </authorList>
    </citation>
    <scope>NUCLEOTIDE SEQUENCE [LARGE SCALE GENOMIC DNA]</scope>
    <source>
        <strain evidence="3 4">DSM 18042</strain>
    </source>
</reference>
<sequence>MSFQTKVKCIAVFLHNRPFFGAHVVHAPFLSLLKERYPHAMVVGISRSSGADFLVDAGFLDAVEVLEKSGFLYLNKKYKFDMGFNLRPSSVSTALLMLALRIPRRVGFKGKASIAYTKSYPLNTSLYRADLFLSLLNVSSSLEACPYVRKMFLHEKNDNCKFLIAPGAGGEEKKWPLEYYIELADMLSDYQDKSVCFITGPQEEAEKKILEKKGFNVVHNASIVSLFSLIRNCEIFISNDCGPSHVAHIMGVKQVVIFKKYLPEWFLERGNSSYLASENNLAFIKPSQVMEKFLKLYSHS</sequence>
<evidence type="ECO:0000313" key="4">
    <source>
        <dbReference type="Proteomes" id="UP001269267"/>
    </source>
</evidence>
<keyword evidence="2 3" id="KW-0808">Transferase</keyword>
<dbReference type="InterPro" id="IPR002201">
    <property type="entry name" value="Glyco_trans_9"/>
</dbReference>
<name>A0ABU1GBF5_9GAMM</name>
<keyword evidence="4" id="KW-1185">Reference proteome</keyword>
<dbReference type="Proteomes" id="UP001269267">
    <property type="component" value="Unassembled WGS sequence"/>
</dbReference>
<organism evidence="3 4">
    <name type="scientific">Vreelandella gomseomensis</name>
    <dbReference type="NCBI Taxonomy" id="370766"/>
    <lineage>
        <taxon>Bacteria</taxon>
        <taxon>Pseudomonadati</taxon>
        <taxon>Pseudomonadota</taxon>
        <taxon>Gammaproteobacteria</taxon>
        <taxon>Oceanospirillales</taxon>
        <taxon>Halomonadaceae</taxon>
        <taxon>Vreelandella</taxon>
    </lineage>
</organism>
<evidence type="ECO:0000313" key="3">
    <source>
        <dbReference type="EMBL" id="MDR5874409.1"/>
    </source>
</evidence>
<dbReference type="EC" id="2.4.-.-" evidence="3"/>
<evidence type="ECO:0000256" key="1">
    <source>
        <dbReference type="ARBA" id="ARBA00022676"/>
    </source>
</evidence>
<dbReference type="RefSeq" id="WP_230445389.1">
    <property type="nucleotide sequence ID" value="NZ_JARWAI010000003.1"/>
</dbReference>
<dbReference type="EMBL" id="JARWAI010000003">
    <property type="protein sequence ID" value="MDR5874409.1"/>
    <property type="molecule type" value="Genomic_DNA"/>
</dbReference>
<dbReference type="CDD" id="cd03789">
    <property type="entry name" value="GT9_LPS_heptosyltransferase"/>
    <property type="match status" value="1"/>
</dbReference>
<dbReference type="Gene3D" id="3.40.50.2000">
    <property type="entry name" value="Glycogen Phosphorylase B"/>
    <property type="match status" value="2"/>
</dbReference>
<accession>A0ABU1GBF5</accession>
<dbReference type="Pfam" id="PF01075">
    <property type="entry name" value="Glyco_transf_9"/>
    <property type="match status" value="1"/>
</dbReference>
<dbReference type="InterPro" id="IPR051199">
    <property type="entry name" value="LPS_LOS_Heptosyltrfase"/>
</dbReference>
<keyword evidence="1 3" id="KW-0328">Glycosyltransferase</keyword>
<gene>
    <name evidence="3" type="ORF">QC815_05670</name>
</gene>
<dbReference type="GO" id="GO:0016757">
    <property type="term" value="F:glycosyltransferase activity"/>
    <property type="evidence" value="ECO:0007669"/>
    <property type="project" value="UniProtKB-KW"/>
</dbReference>
<dbReference type="PANTHER" id="PTHR30160">
    <property type="entry name" value="TETRAACYLDISACCHARIDE 4'-KINASE-RELATED"/>
    <property type="match status" value="1"/>
</dbReference>
<dbReference type="SUPFAM" id="SSF53756">
    <property type="entry name" value="UDP-Glycosyltransferase/glycogen phosphorylase"/>
    <property type="match status" value="1"/>
</dbReference>
<protein>
    <submittedName>
        <fullName evidence="3">Glycosyltransferase family 9 protein</fullName>
        <ecNumber evidence="3">2.4.-.-</ecNumber>
    </submittedName>
</protein>
<comment type="caution">
    <text evidence="3">The sequence shown here is derived from an EMBL/GenBank/DDBJ whole genome shotgun (WGS) entry which is preliminary data.</text>
</comment>
<evidence type="ECO:0000256" key="2">
    <source>
        <dbReference type="ARBA" id="ARBA00022679"/>
    </source>
</evidence>
<proteinExistence type="predicted"/>